<feature type="repeat" description="PPR" evidence="1">
    <location>
        <begin position="153"/>
        <end position="187"/>
    </location>
</feature>
<dbReference type="EMBL" id="CAMXCT010003768">
    <property type="protein sequence ID" value="CAI4006123.1"/>
    <property type="molecule type" value="Genomic_DNA"/>
</dbReference>
<dbReference type="Proteomes" id="UP001152797">
    <property type="component" value="Unassembled WGS sequence"/>
</dbReference>
<dbReference type="InterPro" id="IPR002885">
    <property type="entry name" value="PPR_rpt"/>
</dbReference>
<proteinExistence type="predicted"/>
<dbReference type="PROSITE" id="PS51375">
    <property type="entry name" value="PPR"/>
    <property type="match status" value="2"/>
</dbReference>
<dbReference type="PANTHER" id="PTHR47938">
    <property type="entry name" value="RESPIRATORY COMPLEX I CHAPERONE (CIA84), PUTATIVE (AFU_ORTHOLOGUE AFUA_2G06020)-RELATED"/>
    <property type="match status" value="1"/>
</dbReference>
<dbReference type="Gene3D" id="1.25.40.10">
    <property type="entry name" value="Tetratricopeptide repeat domain"/>
    <property type="match status" value="3"/>
</dbReference>
<feature type="repeat" description="PPR" evidence="1">
    <location>
        <begin position="9"/>
        <end position="43"/>
    </location>
</feature>
<dbReference type="PANTHER" id="PTHR47938:SF35">
    <property type="entry name" value="PENTATRICOPEPTIDE REPEAT-CONTAINING PROTEIN 4, MITOCHONDRIAL-RELATED"/>
    <property type="match status" value="1"/>
</dbReference>
<reference evidence="3 4" key="2">
    <citation type="submission" date="2024-05" db="EMBL/GenBank/DDBJ databases">
        <authorList>
            <person name="Chen Y."/>
            <person name="Shah S."/>
            <person name="Dougan E. K."/>
            <person name="Thang M."/>
            <person name="Chan C."/>
        </authorList>
    </citation>
    <scope>NUCLEOTIDE SEQUENCE [LARGE SCALE GENOMIC DNA]</scope>
</reference>
<name>A0A9P1DCK3_9DINO</name>
<dbReference type="InterPro" id="IPR011990">
    <property type="entry name" value="TPR-like_helical_dom_sf"/>
</dbReference>
<dbReference type="EMBL" id="CAMXCT020003768">
    <property type="protein sequence ID" value="CAL1159498.1"/>
    <property type="molecule type" value="Genomic_DNA"/>
</dbReference>
<dbReference type="Pfam" id="PF13041">
    <property type="entry name" value="PPR_2"/>
    <property type="match status" value="1"/>
</dbReference>
<dbReference type="GO" id="GO:0003729">
    <property type="term" value="F:mRNA binding"/>
    <property type="evidence" value="ECO:0007669"/>
    <property type="project" value="TreeGrafter"/>
</dbReference>
<evidence type="ECO:0000256" key="1">
    <source>
        <dbReference type="PROSITE-ProRule" id="PRU00708"/>
    </source>
</evidence>
<evidence type="ECO:0000313" key="3">
    <source>
        <dbReference type="EMBL" id="CAL4793435.1"/>
    </source>
</evidence>
<organism evidence="2">
    <name type="scientific">Cladocopium goreaui</name>
    <dbReference type="NCBI Taxonomy" id="2562237"/>
    <lineage>
        <taxon>Eukaryota</taxon>
        <taxon>Sar</taxon>
        <taxon>Alveolata</taxon>
        <taxon>Dinophyceae</taxon>
        <taxon>Suessiales</taxon>
        <taxon>Symbiodiniaceae</taxon>
        <taxon>Cladocopium</taxon>
    </lineage>
</organism>
<accession>A0A9P1DCK3</accession>
<evidence type="ECO:0000313" key="4">
    <source>
        <dbReference type="Proteomes" id="UP001152797"/>
    </source>
</evidence>
<evidence type="ECO:0000313" key="2">
    <source>
        <dbReference type="EMBL" id="CAI4006123.1"/>
    </source>
</evidence>
<dbReference type="EMBL" id="CAMXCT030003768">
    <property type="protein sequence ID" value="CAL4793435.1"/>
    <property type="molecule type" value="Genomic_DNA"/>
</dbReference>
<reference evidence="2" key="1">
    <citation type="submission" date="2022-10" db="EMBL/GenBank/DDBJ databases">
        <authorList>
            <person name="Chen Y."/>
            <person name="Dougan E. K."/>
            <person name="Chan C."/>
            <person name="Rhodes N."/>
            <person name="Thang M."/>
        </authorList>
    </citation>
    <scope>NUCLEOTIDE SEQUENCE</scope>
</reference>
<keyword evidence="4" id="KW-1185">Reference proteome</keyword>
<protein>
    <submittedName>
        <fullName evidence="3">Pentatricopeptide repeat-containing protein, chloroplastic</fullName>
    </submittedName>
</protein>
<sequence length="380" mass="40840">MTRAEVAPNDFTYSSAISACSEPGEWQIALELLTAMKKAELPLDNFSCASAINACASGAAWEQAASILVSGTADVVCVNAALSAFEKASRWQHALHLFDRMGLQKDIFSYNSAISACEKGSRLQETSRWETSAGSEDGLELLDMMCLHQLQPDVFTFSSLISACEKTSSWPLALDLLCSMGRWAVRPNTVSFNACISAAGGGGAWQLALELLRMLEQLVDAVSGHAAISACEECGQWEAALHILTCWMPSNGLPVHVIGVSSAISACEKSSRWMEALQLLRNMGSWRCQANDISYNSALKAAERAGRWQISLLLGAALVRGCLLEEMEEVLGADLIAYNTACMALSSSMAYQSGALRSLPRLLNELPCRAARAVQGLQAI</sequence>
<dbReference type="AlphaFoldDB" id="A0A9P1DCK3"/>
<dbReference type="Pfam" id="PF01535">
    <property type="entry name" value="PPR"/>
    <property type="match status" value="3"/>
</dbReference>
<comment type="caution">
    <text evidence="2">The sequence shown here is derived from an EMBL/GenBank/DDBJ whole genome shotgun (WGS) entry which is preliminary data.</text>
</comment>
<gene>
    <name evidence="2" type="ORF">C1SCF055_LOCUS31788</name>
</gene>